<evidence type="ECO:0000313" key="11">
    <source>
        <dbReference type="Proteomes" id="UP000014500"/>
    </source>
</evidence>
<dbReference type="EnsemblMetazoa" id="SMAR012639-RA">
    <property type="protein sequence ID" value="SMAR012639-PA"/>
    <property type="gene ID" value="SMAR012639"/>
</dbReference>
<dbReference type="eggNOG" id="KOG4200">
    <property type="taxonomic scope" value="Eukaryota"/>
</dbReference>
<sequence length="178" mass="20749">MRPSVEASLTIQNQKIEFYTATLRIFAHFSGIRYLMFHWPISSAFIGIGTNLFFLTIIGLLSWYRYMSTSENTQVVVRVGFGDKNDIDERRKQAKQTLIREQQRQSTVRESGKRSRSRSSSPMPSQRRTQSLEQLTSKVEFRTEPVENLGHVQKEVEKSDLEEPQELKMSDEELKKDL</sequence>
<keyword evidence="6" id="KW-0443">Lipid metabolism</keyword>
<accession>T1JFM5</accession>
<feature type="compositionally biased region" description="Basic and acidic residues" evidence="8">
    <location>
        <begin position="152"/>
        <end position="178"/>
    </location>
</feature>
<dbReference type="EMBL" id="JH432179">
    <property type="status" value="NOT_ANNOTATED_CDS"/>
    <property type="molecule type" value="Genomic_DNA"/>
</dbReference>
<protein>
    <recommendedName>
        <fullName evidence="2">Seipin</fullName>
    </recommendedName>
</protein>
<evidence type="ECO:0000256" key="7">
    <source>
        <dbReference type="ARBA" id="ARBA00023136"/>
    </source>
</evidence>
<dbReference type="Pfam" id="PF06775">
    <property type="entry name" value="Seipin"/>
    <property type="match status" value="1"/>
</dbReference>
<feature type="compositionally biased region" description="Polar residues" evidence="8">
    <location>
        <begin position="95"/>
        <end position="108"/>
    </location>
</feature>
<dbReference type="AlphaFoldDB" id="T1JFM5"/>
<dbReference type="GO" id="GO:0006629">
    <property type="term" value="P:lipid metabolic process"/>
    <property type="evidence" value="ECO:0007669"/>
    <property type="project" value="UniProtKB-KW"/>
</dbReference>
<feature type="region of interest" description="Disordered" evidence="8">
    <location>
        <begin position="92"/>
        <end position="178"/>
    </location>
</feature>
<evidence type="ECO:0000313" key="10">
    <source>
        <dbReference type="EnsemblMetazoa" id="SMAR012639-PA"/>
    </source>
</evidence>
<dbReference type="GO" id="GO:0140042">
    <property type="term" value="P:lipid droplet formation"/>
    <property type="evidence" value="ECO:0007669"/>
    <property type="project" value="UniProtKB-ARBA"/>
</dbReference>
<dbReference type="HOGENOM" id="CLU_1512499_0_0_1"/>
<evidence type="ECO:0000256" key="3">
    <source>
        <dbReference type="ARBA" id="ARBA00022692"/>
    </source>
</evidence>
<dbReference type="Proteomes" id="UP000014500">
    <property type="component" value="Unassembled WGS sequence"/>
</dbReference>
<evidence type="ECO:0000256" key="2">
    <source>
        <dbReference type="ARBA" id="ARBA00022064"/>
    </source>
</evidence>
<keyword evidence="3 9" id="KW-0812">Transmembrane</keyword>
<keyword evidence="7 9" id="KW-0472">Membrane</keyword>
<keyword evidence="5 9" id="KW-1133">Transmembrane helix</keyword>
<dbReference type="PhylomeDB" id="T1JFM5"/>
<feature type="transmembrane region" description="Helical" evidence="9">
    <location>
        <begin position="44"/>
        <end position="64"/>
    </location>
</feature>
<keyword evidence="11" id="KW-1185">Reference proteome</keyword>
<evidence type="ECO:0000256" key="8">
    <source>
        <dbReference type="SAM" id="MobiDB-lite"/>
    </source>
</evidence>
<organism evidence="10 11">
    <name type="scientific">Strigamia maritima</name>
    <name type="common">European centipede</name>
    <name type="synonym">Geophilus maritimus</name>
    <dbReference type="NCBI Taxonomy" id="126957"/>
    <lineage>
        <taxon>Eukaryota</taxon>
        <taxon>Metazoa</taxon>
        <taxon>Ecdysozoa</taxon>
        <taxon>Arthropoda</taxon>
        <taxon>Myriapoda</taxon>
        <taxon>Chilopoda</taxon>
        <taxon>Pleurostigmophora</taxon>
        <taxon>Geophilomorpha</taxon>
        <taxon>Linotaeniidae</taxon>
        <taxon>Strigamia</taxon>
    </lineage>
</organism>
<evidence type="ECO:0000256" key="6">
    <source>
        <dbReference type="ARBA" id="ARBA00023098"/>
    </source>
</evidence>
<reference evidence="10" key="2">
    <citation type="submission" date="2015-02" db="UniProtKB">
        <authorList>
            <consortium name="EnsemblMetazoa"/>
        </authorList>
    </citation>
    <scope>IDENTIFICATION</scope>
</reference>
<evidence type="ECO:0000256" key="9">
    <source>
        <dbReference type="SAM" id="Phobius"/>
    </source>
</evidence>
<dbReference type="PANTHER" id="PTHR21212">
    <property type="entry name" value="BERNARDINELLI-SEIP CONGENITAL LIPODYSTROPHY 2 HOMOLOG BSCL2 PROTEIN"/>
    <property type="match status" value="1"/>
</dbReference>
<dbReference type="STRING" id="126957.T1JFM5"/>
<dbReference type="GO" id="GO:0005789">
    <property type="term" value="C:endoplasmic reticulum membrane"/>
    <property type="evidence" value="ECO:0007669"/>
    <property type="project" value="UniProtKB-SubCell"/>
</dbReference>
<dbReference type="InterPro" id="IPR009617">
    <property type="entry name" value="Seipin"/>
</dbReference>
<evidence type="ECO:0000256" key="1">
    <source>
        <dbReference type="ARBA" id="ARBA00004477"/>
    </source>
</evidence>
<dbReference type="PANTHER" id="PTHR21212:SF0">
    <property type="entry name" value="SEIPIN"/>
    <property type="match status" value="1"/>
</dbReference>
<proteinExistence type="predicted"/>
<reference evidence="11" key="1">
    <citation type="submission" date="2011-05" db="EMBL/GenBank/DDBJ databases">
        <authorList>
            <person name="Richards S.R."/>
            <person name="Qu J."/>
            <person name="Jiang H."/>
            <person name="Jhangiani S.N."/>
            <person name="Agravi P."/>
            <person name="Goodspeed R."/>
            <person name="Gross S."/>
            <person name="Mandapat C."/>
            <person name="Jackson L."/>
            <person name="Mathew T."/>
            <person name="Pu L."/>
            <person name="Thornton R."/>
            <person name="Saada N."/>
            <person name="Wilczek-Boney K.B."/>
            <person name="Lee S."/>
            <person name="Kovar C."/>
            <person name="Wu Y."/>
            <person name="Scherer S.E."/>
            <person name="Worley K.C."/>
            <person name="Muzny D.M."/>
            <person name="Gibbs R."/>
        </authorList>
    </citation>
    <scope>NUCLEOTIDE SEQUENCE</scope>
    <source>
        <strain evidence="11">Brora</strain>
    </source>
</reference>
<comment type="subcellular location">
    <subcellularLocation>
        <location evidence="1">Endoplasmic reticulum membrane</location>
        <topology evidence="1">Multi-pass membrane protein</topology>
    </subcellularLocation>
</comment>
<evidence type="ECO:0000256" key="4">
    <source>
        <dbReference type="ARBA" id="ARBA00022824"/>
    </source>
</evidence>
<keyword evidence="4" id="KW-0256">Endoplasmic reticulum</keyword>
<evidence type="ECO:0000256" key="5">
    <source>
        <dbReference type="ARBA" id="ARBA00022989"/>
    </source>
</evidence>
<feature type="compositionally biased region" description="Low complexity" evidence="8">
    <location>
        <begin position="118"/>
        <end position="131"/>
    </location>
</feature>
<name>T1JFM5_STRMM</name>